<dbReference type="GO" id="GO:0030153">
    <property type="term" value="P:bacteriocin immunity"/>
    <property type="evidence" value="ECO:0007669"/>
    <property type="project" value="InterPro"/>
</dbReference>
<dbReference type="HOGENOM" id="CLU_137935_0_0_10"/>
<accession>V8CMH9</accession>
<feature type="transmembrane region" description="Helical" evidence="1">
    <location>
        <begin position="35"/>
        <end position="55"/>
    </location>
</feature>
<dbReference type="InterPro" id="IPR009589">
    <property type="entry name" value="PH_YyaB-like"/>
</dbReference>
<dbReference type="GeneID" id="67367152"/>
<proteinExistence type="predicted"/>
<dbReference type="AlphaFoldDB" id="V8CMH9"/>
<keyword evidence="1" id="KW-0472">Membrane</keyword>
<sequence>MTRTFNHRVMPLEWCAILLFLMGTLYGFWHRSNPALVVLGVLFLVLTTTALDRALHTTYVVADKRLTVKQGRVSKTKYIDIAEIANISELPLAFHLGSYVLIELKNGKVMSLQPDNCRAFIATIHNLL</sequence>
<evidence type="ECO:0000313" key="3">
    <source>
        <dbReference type="EMBL" id="ETD28317.1"/>
    </source>
</evidence>
<evidence type="ECO:0000259" key="2">
    <source>
        <dbReference type="Pfam" id="PF06713"/>
    </source>
</evidence>
<reference evidence="3 4" key="1">
    <citation type="submission" date="2013-10" db="EMBL/GenBank/DDBJ databases">
        <title>The Genome Sequence of Prevotella nigrescens CC14M.</title>
        <authorList>
            <consortium name="The Broad Institute Genomics Platform"/>
            <person name="Earl A."/>
            <person name="Allen-Vercoe E."/>
            <person name="Daigneault M."/>
            <person name="Young S.K."/>
            <person name="Zeng Q."/>
            <person name="Gargeya S."/>
            <person name="Fitzgerald M."/>
            <person name="Abouelleil A."/>
            <person name="Alvarado L."/>
            <person name="Chapman S.B."/>
            <person name="Gainer-Dewar J."/>
            <person name="Goldberg J."/>
            <person name="Griggs A."/>
            <person name="Gujja S."/>
            <person name="Hansen M."/>
            <person name="Howarth C."/>
            <person name="Imamovic A."/>
            <person name="Ireland A."/>
            <person name="Larimer J."/>
            <person name="McCowan C."/>
            <person name="Murphy C."/>
            <person name="Pearson M."/>
            <person name="Poon T.W."/>
            <person name="Priest M."/>
            <person name="Roberts A."/>
            <person name="Saif S."/>
            <person name="Shea T."/>
            <person name="Sykes S."/>
            <person name="Wortman J."/>
            <person name="Nusbaum C."/>
            <person name="Birren B."/>
        </authorList>
    </citation>
    <scope>NUCLEOTIDE SEQUENCE [LARGE SCALE GENOMIC DNA]</scope>
    <source>
        <strain evidence="3 4">CC14M</strain>
    </source>
</reference>
<dbReference type="EMBL" id="AZJH01000025">
    <property type="protein sequence ID" value="ETD28317.1"/>
    <property type="molecule type" value="Genomic_DNA"/>
</dbReference>
<evidence type="ECO:0000256" key="1">
    <source>
        <dbReference type="SAM" id="Phobius"/>
    </source>
</evidence>
<keyword evidence="1" id="KW-1133">Transmembrane helix</keyword>
<keyword evidence="1" id="KW-0812">Transmembrane</keyword>
<dbReference type="RefSeq" id="WP_023925973.1">
    <property type="nucleotide sequence ID" value="NZ_KI669453.1"/>
</dbReference>
<feature type="domain" description="Uncharacterized protein YyaB-like PH" evidence="2">
    <location>
        <begin position="57"/>
        <end position="125"/>
    </location>
</feature>
<dbReference type="Proteomes" id="UP000018727">
    <property type="component" value="Unassembled WGS sequence"/>
</dbReference>
<dbReference type="PATRIC" id="fig|1073366.3.peg.1791"/>
<gene>
    <name evidence="3" type="ORF">HMPREF1173_01735</name>
</gene>
<organism evidence="3 4">
    <name type="scientific">Prevotella nigrescens CC14M</name>
    <dbReference type="NCBI Taxonomy" id="1073366"/>
    <lineage>
        <taxon>Bacteria</taxon>
        <taxon>Pseudomonadati</taxon>
        <taxon>Bacteroidota</taxon>
        <taxon>Bacteroidia</taxon>
        <taxon>Bacteroidales</taxon>
        <taxon>Prevotellaceae</taxon>
        <taxon>Prevotella</taxon>
    </lineage>
</organism>
<dbReference type="Pfam" id="PF06713">
    <property type="entry name" value="bPH_4"/>
    <property type="match status" value="1"/>
</dbReference>
<keyword evidence="4" id="KW-1185">Reference proteome</keyword>
<evidence type="ECO:0000313" key="4">
    <source>
        <dbReference type="Proteomes" id="UP000018727"/>
    </source>
</evidence>
<protein>
    <recommendedName>
        <fullName evidence="2">Uncharacterized protein YyaB-like PH domain-containing protein</fullName>
    </recommendedName>
</protein>
<comment type="caution">
    <text evidence="3">The sequence shown here is derived from an EMBL/GenBank/DDBJ whole genome shotgun (WGS) entry which is preliminary data.</text>
</comment>
<feature type="transmembrane region" description="Helical" evidence="1">
    <location>
        <begin position="12"/>
        <end position="29"/>
    </location>
</feature>
<name>V8CMH9_9BACT</name>